<sequence>MHDGCWSTVICTGAERSALGDTTDTGWVLGCRLSIGHRGDHATDAEVVPRFDRRLWLEWNDRDQHAQSLIDRNPCTSPGRCMLFEGHGGDHWFAPANGHAPSVGGGRRHVGGPTTHSPNSHSPNSHSPNSHSPNSHSQDTHTPNIDTVNTNGHGSVSTMARFAHAERPEALAPTDPLADPPRVEASRPPASAGDIPGREFSSGDILAGDLPTGDIPNLRSRAVRTTPDVDAHRDVPAARSVPDALDDVVAALSRLAEAMRLERSRSEGRTDR</sequence>
<dbReference type="RefSeq" id="WP_328856278.1">
    <property type="nucleotide sequence ID" value="NZ_CP108021.1"/>
</dbReference>
<reference evidence="2 3" key="1">
    <citation type="submission" date="2022-10" db="EMBL/GenBank/DDBJ databases">
        <title>The complete genomes of actinobacterial strains from the NBC collection.</title>
        <authorList>
            <person name="Joergensen T.S."/>
            <person name="Alvarez Arevalo M."/>
            <person name="Sterndorff E.B."/>
            <person name="Faurdal D."/>
            <person name="Vuksanovic O."/>
            <person name="Mourched A.-S."/>
            <person name="Charusanti P."/>
            <person name="Shaw S."/>
            <person name="Blin K."/>
            <person name="Weber T."/>
        </authorList>
    </citation>
    <scope>NUCLEOTIDE SEQUENCE [LARGE SCALE GENOMIC DNA]</scope>
    <source>
        <strain evidence="2 3">NBC_00319</strain>
    </source>
</reference>
<proteinExistence type="predicted"/>
<evidence type="ECO:0000313" key="3">
    <source>
        <dbReference type="Proteomes" id="UP001432128"/>
    </source>
</evidence>
<feature type="compositionally biased region" description="Low complexity" evidence="1">
    <location>
        <begin position="116"/>
        <end position="137"/>
    </location>
</feature>
<organism evidence="2 3">
    <name type="scientific">Williamsia herbipolensis</name>
    <dbReference type="NCBI Taxonomy" id="1603258"/>
    <lineage>
        <taxon>Bacteria</taxon>
        <taxon>Bacillati</taxon>
        <taxon>Actinomycetota</taxon>
        <taxon>Actinomycetes</taxon>
        <taxon>Mycobacteriales</taxon>
        <taxon>Nocardiaceae</taxon>
        <taxon>Williamsia</taxon>
    </lineage>
</organism>
<dbReference type="Proteomes" id="UP001432128">
    <property type="component" value="Chromosome"/>
</dbReference>
<accession>A0AAU4JY11</accession>
<keyword evidence="3" id="KW-1185">Reference proteome</keyword>
<dbReference type="EMBL" id="CP108021">
    <property type="protein sequence ID" value="WUM18674.1"/>
    <property type="molecule type" value="Genomic_DNA"/>
</dbReference>
<gene>
    <name evidence="2" type="ORF">OG579_13095</name>
</gene>
<dbReference type="AlphaFoldDB" id="A0AAU4JY11"/>
<dbReference type="KEGG" id="whr:OG579_13095"/>
<name>A0AAU4JY11_9NOCA</name>
<evidence type="ECO:0000313" key="2">
    <source>
        <dbReference type="EMBL" id="WUM18674.1"/>
    </source>
</evidence>
<protein>
    <submittedName>
        <fullName evidence="2">Uncharacterized protein</fullName>
    </submittedName>
</protein>
<feature type="region of interest" description="Disordered" evidence="1">
    <location>
        <begin position="95"/>
        <end position="155"/>
    </location>
</feature>
<evidence type="ECO:0000256" key="1">
    <source>
        <dbReference type="SAM" id="MobiDB-lite"/>
    </source>
</evidence>
<feature type="region of interest" description="Disordered" evidence="1">
    <location>
        <begin position="171"/>
        <end position="204"/>
    </location>
</feature>
<feature type="compositionally biased region" description="Polar residues" evidence="1">
    <location>
        <begin position="140"/>
        <end position="155"/>
    </location>
</feature>